<comment type="caution">
    <text evidence="1">The sequence shown here is derived from an EMBL/GenBank/DDBJ whole genome shotgun (WGS) entry which is preliminary data.</text>
</comment>
<dbReference type="AlphaFoldDB" id="A0A6L9QT99"/>
<dbReference type="RefSeq" id="WP_163063185.1">
    <property type="nucleotide sequence ID" value="NZ_JAAGLI010001086.1"/>
</dbReference>
<name>A0A6L9QT99_9ACTN</name>
<reference evidence="1 2" key="1">
    <citation type="submission" date="2020-01" db="EMBL/GenBank/DDBJ databases">
        <title>Insect and environment-associated Actinomycetes.</title>
        <authorList>
            <person name="Currrie C."/>
            <person name="Chevrette M."/>
            <person name="Carlson C."/>
            <person name="Stubbendieck R."/>
            <person name="Wendt-Pienkowski E."/>
        </authorList>
    </citation>
    <scope>NUCLEOTIDE SEQUENCE [LARGE SCALE GENOMIC DNA]</scope>
    <source>
        <strain evidence="1 2">SID10258</strain>
    </source>
</reference>
<dbReference type="Proteomes" id="UP000475532">
    <property type="component" value="Unassembled WGS sequence"/>
</dbReference>
<dbReference type="EMBL" id="JAAGLI010001086">
    <property type="protein sequence ID" value="NEA28705.1"/>
    <property type="molecule type" value="Genomic_DNA"/>
</dbReference>
<gene>
    <name evidence="1" type="ORF">G3I70_40350</name>
</gene>
<organism evidence="1 2">
    <name type="scientific">Actinomadura bangladeshensis</name>
    <dbReference type="NCBI Taxonomy" id="453573"/>
    <lineage>
        <taxon>Bacteria</taxon>
        <taxon>Bacillati</taxon>
        <taxon>Actinomycetota</taxon>
        <taxon>Actinomycetes</taxon>
        <taxon>Streptosporangiales</taxon>
        <taxon>Thermomonosporaceae</taxon>
        <taxon>Actinomadura</taxon>
    </lineage>
</organism>
<evidence type="ECO:0000313" key="1">
    <source>
        <dbReference type="EMBL" id="NEA28705.1"/>
    </source>
</evidence>
<evidence type="ECO:0000313" key="2">
    <source>
        <dbReference type="Proteomes" id="UP000475532"/>
    </source>
</evidence>
<accession>A0A6L9QT99</accession>
<proteinExistence type="predicted"/>
<sequence length="134" mass="13968">MLGADPDVAVDGSGRRVPEADDALLVAFAGDEEFAAHQVQVTAVGIVGVVADAGEFGQSPACRLEQGEEGVVAALCEGFPFAVLEELGEILVGEDRDDLFVGGWRAELRHRIGQIFVGGPPLEELLQCAVPVVA</sequence>
<protein>
    <submittedName>
        <fullName evidence="1">Uncharacterized protein</fullName>
    </submittedName>
</protein>